<feature type="transmembrane region" description="Helical" evidence="2">
    <location>
        <begin position="6"/>
        <end position="26"/>
    </location>
</feature>
<dbReference type="PATRIC" id="fig|909613.9.peg.2792"/>
<organism evidence="3 4">
    <name type="scientific">Actinokineospora spheciospongiae</name>
    <dbReference type="NCBI Taxonomy" id="909613"/>
    <lineage>
        <taxon>Bacteria</taxon>
        <taxon>Bacillati</taxon>
        <taxon>Actinomycetota</taxon>
        <taxon>Actinomycetes</taxon>
        <taxon>Pseudonocardiales</taxon>
        <taxon>Pseudonocardiaceae</taxon>
        <taxon>Actinokineospora</taxon>
    </lineage>
</organism>
<accession>A0A8E2WY81</accession>
<dbReference type="RefSeq" id="WP_035282477.1">
    <property type="nucleotide sequence ID" value="NZ_AYXG01000099.1"/>
</dbReference>
<dbReference type="EMBL" id="AYXG01000099">
    <property type="protein sequence ID" value="EWC61967.1"/>
    <property type="molecule type" value="Genomic_DNA"/>
</dbReference>
<feature type="compositionally biased region" description="Basic and acidic residues" evidence="1">
    <location>
        <begin position="83"/>
        <end position="92"/>
    </location>
</feature>
<evidence type="ECO:0000313" key="3">
    <source>
        <dbReference type="EMBL" id="EWC61967.1"/>
    </source>
</evidence>
<keyword evidence="4" id="KW-1185">Reference proteome</keyword>
<gene>
    <name evidence="3" type="ORF">UO65_2791</name>
</gene>
<name>W7IYK5_9PSEU</name>
<accession>W7IYK5</accession>
<sequence>MTPVETVLVLAVIPLAIYGVIALLTLREKFARSPRYRPGQEWEHPPVWWTANPDGLGAGHPVLSADGHSGGHSGAHSTGAHSADVHSAERADSALVRTAKGGARGSW</sequence>
<keyword evidence="2" id="KW-1133">Transmembrane helix</keyword>
<dbReference type="eggNOG" id="ENOG5033AEH">
    <property type="taxonomic scope" value="Bacteria"/>
</dbReference>
<evidence type="ECO:0000256" key="1">
    <source>
        <dbReference type="SAM" id="MobiDB-lite"/>
    </source>
</evidence>
<proteinExistence type="predicted"/>
<evidence type="ECO:0000256" key="2">
    <source>
        <dbReference type="SAM" id="Phobius"/>
    </source>
</evidence>
<keyword evidence="2" id="KW-0812">Transmembrane</keyword>
<dbReference type="AlphaFoldDB" id="W7IYK5"/>
<dbReference type="STRING" id="909613.UO65_2791"/>
<feature type="region of interest" description="Disordered" evidence="1">
    <location>
        <begin position="59"/>
        <end position="107"/>
    </location>
</feature>
<keyword evidence="2" id="KW-0472">Membrane</keyword>
<evidence type="ECO:0000313" key="4">
    <source>
        <dbReference type="Proteomes" id="UP000019277"/>
    </source>
</evidence>
<reference evidence="3 4" key="1">
    <citation type="journal article" date="2014" name="Genome Announc.">
        <title>Draft Genome Sequence of the Antitrypanosomally Active Sponge-Associated Bacterium Actinokineospora sp. Strain EG49.</title>
        <authorList>
            <person name="Harjes J."/>
            <person name="Ryu T."/>
            <person name="Abdelmohsen U.R."/>
            <person name="Moitinho-Silva L."/>
            <person name="Horn H."/>
            <person name="Ravasi T."/>
            <person name="Hentschel U."/>
        </authorList>
    </citation>
    <scope>NUCLEOTIDE SEQUENCE [LARGE SCALE GENOMIC DNA]</scope>
    <source>
        <strain evidence="3 4">EG49</strain>
    </source>
</reference>
<protein>
    <submittedName>
        <fullName evidence="3">Uncharacterized protein</fullName>
    </submittedName>
</protein>
<comment type="caution">
    <text evidence="3">The sequence shown here is derived from an EMBL/GenBank/DDBJ whole genome shotgun (WGS) entry which is preliminary data.</text>
</comment>
<dbReference type="Proteomes" id="UP000019277">
    <property type="component" value="Unassembled WGS sequence"/>
</dbReference>